<keyword evidence="3" id="KW-1185">Reference proteome</keyword>
<sequence>MSVQYSPELAALADRPDFEVSLPKEPDPGFTGRIRRFAAAVGLFLAITSATAVVFFLPVLVVNLSRIEALEIAGRYVSAGAFVDELRALFWGTFILALAFTSFIASLLLFASGRTIRPRYPSPDRQDALVHLAVLRLSGPER</sequence>
<reference evidence="2 3" key="1">
    <citation type="journal article" date="2016" name="Int. J. Syst. Evol. Microbiol.">
        <title>Labrenzia salina sp. nov., isolated from the rhizosphere of the halophyte Arthrocnemum macrostachyum.</title>
        <authorList>
            <person name="Camacho M."/>
            <person name="Redondo-Gomez S."/>
            <person name="Rodriguez-Llorente I."/>
            <person name="Rohde M."/>
            <person name="Sproer C."/>
            <person name="Schumann P."/>
            <person name="Klenk H.P."/>
            <person name="Montero-Calasanz M.D.C."/>
        </authorList>
    </citation>
    <scope>NUCLEOTIDE SEQUENCE [LARGE SCALE GENOMIC DNA]</scope>
    <source>
        <strain evidence="2 3">DSM 29163</strain>
    </source>
</reference>
<dbReference type="Proteomes" id="UP001300261">
    <property type="component" value="Unassembled WGS sequence"/>
</dbReference>
<feature type="transmembrane region" description="Helical" evidence="1">
    <location>
        <begin position="37"/>
        <end position="61"/>
    </location>
</feature>
<organism evidence="2 3">
    <name type="scientific">Roseibium salinum</name>
    <dbReference type="NCBI Taxonomy" id="1604349"/>
    <lineage>
        <taxon>Bacteria</taxon>
        <taxon>Pseudomonadati</taxon>
        <taxon>Pseudomonadota</taxon>
        <taxon>Alphaproteobacteria</taxon>
        <taxon>Hyphomicrobiales</taxon>
        <taxon>Stappiaceae</taxon>
        <taxon>Roseibium</taxon>
    </lineage>
</organism>
<name>A0ABT3R9Z6_9HYPH</name>
<keyword evidence="1" id="KW-0812">Transmembrane</keyword>
<proteinExistence type="predicted"/>
<evidence type="ECO:0000256" key="1">
    <source>
        <dbReference type="SAM" id="Phobius"/>
    </source>
</evidence>
<protein>
    <submittedName>
        <fullName evidence="2">Uncharacterized protein</fullName>
    </submittedName>
</protein>
<gene>
    <name evidence="2" type="ORF">ON753_26430</name>
</gene>
<dbReference type="EMBL" id="JAPEVI010000003">
    <property type="protein sequence ID" value="MCX2725851.1"/>
    <property type="molecule type" value="Genomic_DNA"/>
</dbReference>
<comment type="caution">
    <text evidence="2">The sequence shown here is derived from an EMBL/GenBank/DDBJ whole genome shotgun (WGS) entry which is preliminary data.</text>
</comment>
<dbReference type="RefSeq" id="WP_265967001.1">
    <property type="nucleotide sequence ID" value="NZ_JAPEVI010000003.1"/>
</dbReference>
<feature type="transmembrane region" description="Helical" evidence="1">
    <location>
        <begin position="88"/>
        <end position="111"/>
    </location>
</feature>
<keyword evidence="1" id="KW-1133">Transmembrane helix</keyword>
<accession>A0ABT3R9Z6</accession>
<evidence type="ECO:0000313" key="2">
    <source>
        <dbReference type="EMBL" id="MCX2725851.1"/>
    </source>
</evidence>
<keyword evidence="1" id="KW-0472">Membrane</keyword>
<evidence type="ECO:0000313" key="3">
    <source>
        <dbReference type="Proteomes" id="UP001300261"/>
    </source>
</evidence>